<accession>X0UCT6</accession>
<feature type="non-terminal residue" evidence="1">
    <location>
        <position position="276"/>
    </location>
</feature>
<protein>
    <submittedName>
        <fullName evidence="1">Uncharacterized protein</fullName>
    </submittedName>
</protein>
<reference evidence="1" key="1">
    <citation type="journal article" date="2014" name="Front. Microbiol.">
        <title>High frequency of phylogenetically diverse reductive dehalogenase-homologous genes in deep subseafloor sedimentary metagenomes.</title>
        <authorList>
            <person name="Kawai M."/>
            <person name="Futagami T."/>
            <person name="Toyoda A."/>
            <person name="Takaki Y."/>
            <person name="Nishi S."/>
            <person name="Hori S."/>
            <person name="Arai W."/>
            <person name="Tsubouchi T."/>
            <person name="Morono Y."/>
            <person name="Uchiyama I."/>
            <person name="Ito T."/>
            <person name="Fujiyama A."/>
            <person name="Inagaki F."/>
            <person name="Takami H."/>
        </authorList>
    </citation>
    <scope>NUCLEOTIDE SEQUENCE</scope>
    <source>
        <strain evidence="1">Expedition CK06-06</strain>
    </source>
</reference>
<organism evidence="1">
    <name type="scientific">marine sediment metagenome</name>
    <dbReference type="NCBI Taxonomy" id="412755"/>
    <lineage>
        <taxon>unclassified sequences</taxon>
        <taxon>metagenomes</taxon>
        <taxon>ecological metagenomes</taxon>
    </lineage>
</organism>
<dbReference type="AlphaFoldDB" id="X0UCT6"/>
<proteinExistence type="predicted"/>
<evidence type="ECO:0000313" key="1">
    <source>
        <dbReference type="EMBL" id="GAF97126.1"/>
    </source>
</evidence>
<feature type="non-terminal residue" evidence="1">
    <location>
        <position position="1"/>
    </location>
</feature>
<name>X0UCT6_9ZZZZ</name>
<comment type="caution">
    <text evidence="1">The sequence shown here is derived from an EMBL/GenBank/DDBJ whole genome shotgun (WGS) entry which is preliminary data.</text>
</comment>
<dbReference type="EMBL" id="BARS01018682">
    <property type="protein sequence ID" value="GAF97126.1"/>
    <property type="molecule type" value="Genomic_DNA"/>
</dbReference>
<sequence>VEEIIEDDELLVQIIEEKNLPKKVRKKRVKRKRKRKQFYYEIHPFPVLADEKFYELISLAEAGTLKEVFGYDSQEFEIFLLNAYKHFDLIGEIPFSRRSFEYICDLIQQRYIKNGRNKITQVPPALFVASMVFCARYSEEEARKFWEPYADLVWKTKSDQYFQAVCRKHFLASKSFLLENYDFLFPIINEGDVVRPIYYQAVIPYYLQSKFAKWLVERFEQLLDFSIDDLPNVLQKEKSLDYVPPRLRNFVQQSETRDTAAKLIQQMAKAIRLFQS</sequence>
<gene>
    <name evidence="1" type="ORF">S01H1_30364</name>
</gene>